<evidence type="ECO:0000313" key="2">
    <source>
        <dbReference type="Proteomes" id="UP000054359"/>
    </source>
</evidence>
<evidence type="ECO:0000313" key="1">
    <source>
        <dbReference type="EMBL" id="KFM77464.1"/>
    </source>
</evidence>
<protein>
    <submittedName>
        <fullName evidence="1">Uncharacterized protein</fullName>
    </submittedName>
</protein>
<accession>A0A087UJC5</accession>
<dbReference type="EMBL" id="KK120076">
    <property type="protein sequence ID" value="KFM77464.1"/>
    <property type="molecule type" value="Genomic_DNA"/>
</dbReference>
<keyword evidence="2" id="KW-1185">Reference proteome</keyword>
<reference evidence="1 2" key="1">
    <citation type="submission" date="2013-11" db="EMBL/GenBank/DDBJ databases">
        <title>Genome sequencing of Stegodyphus mimosarum.</title>
        <authorList>
            <person name="Bechsgaard J."/>
        </authorList>
    </citation>
    <scope>NUCLEOTIDE SEQUENCE [LARGE SCALE GENOMIC DNA]</scope>
</reference>
<proteinExistence type="predicted"/>
<gene>
    <name evidence="1" type="ORF">X975_06961</name>
</gene>
<dbReference type="AlphaFoldDB" id="A0A087UJC5"/>
<organism evidence="1 2">
    <name type="scientific">Stegodyphus mimosarum</name>
    <name type="common">African social velvet spider</name>
    <dbReference type="NCBI Taxonomy" id="407821"/>
    <lineage>
        <taxon>Eukaryota</taxon>
        <taxon>Metazoa</taxon>
        <taxon>Ecdysozoa</taxon>
        <taxon>Arthropoda</taxon>
        <taxon>Chelicerata</taxon>
        <taxon>Arachnida</taxon>
        <taxon>Araneae</taxon>
        <taxon>Araneomorphae</taxon>
        <taxon>Entelegynae</taxon>
        <taxon>Eresoidea</taxon>
        <taxon>Eresidae</taxon>
        <taxon>Stegodyphus</taxon>
    </lineage>
</organism>
<sequence>MELAVSVPKTTSPSQLTSTTAGYSENAMFIGLLQATVYSLFLSAGPKKASG</sequence>
<dbReference type="Proteomes" id="UP000054359">
    <property type="component" value="Unassembled WGS sequence"/>
</dbReference>
<name>A0A087UJC5_STEMI</name>
<feature type="non-terminal residue" evidence="1">
    <location>
        <position position="51"/>
    </location>
</feature>